<sequence>MVNKRNSAIECLRILSMFFIILGHFSWQTDWKFQSNEYVLKSIINSLWIGGKLGVNLFVLISGYFIISSGFKKKSFISIWITSYFYSILILILSVVFKINEFDLKNIVKTVFLSSSGYLNWFVTAYLGMYLLVPYMNKILLSFSRLQYHKFLLTIFFIFSVLGTLFRNPAIGTTGDDIVWLLVVYCFGAYIRIFENELKREIKKIYLWSILAISLFLSCFSVFIINYIQLKYNIGSSPRLYGWLIGGLSPLQLLSALCIFLFVVRINPFTIKFINEVASTTFSIYLIHANLLIVDWLWNNLIRGYRYENTPFVLAYGLLVSSLIFIFCSIIDIVMKFLFGKTRKIFIDRIASLVSHRRNDLENDE</sequence>
<dbReference type="GO" id="GO:0016413">
    <property type="term" value="F:O-acetyltransferase activity"/>
    <property type="evidence" value="ECO:0007669"/>
    <property type="project" value="TreeGrafter"/>
</dbReference>
<feature type="transmembrane region" description="Helical" evidence="7">
    <location>
        <begin position="178"/>
        <end position="194"/>
    </location>
</feature>
<evidence type="ECO:0000313" key="9">
    <source>
        <dbReference type="EMBL" id="PMD68831.1"/>
    </source>
</evidence>
<dbReference type="Proteomes" id="UP000235649">
    <property type="component" value="Unassembled WGS sequence"/>
</dbReference>
<keyword evidence="5 7" id="KW-1133">Transmembrane helix</keyword>
<feature type="transmembrane region" description="Helical" evidence="7">
    <location>
        <begin position="273"/>
        <end position="293"/>
    </location>
</feature>
<keyword evidence="4 7" id="KW-0812">Transmembrane</keyword>
<evidence type="ECO:0000256" key="3">
    <source>
        <dbReference type="ARBA" id="ARBA00022475"/>
    </source>
</evidence>
<comment type="similarity">
    <text evidence="2">Belongs to the acyltransferase 3 family.</text>
</comment>
<dbReference type="PANTHER" id="PTHR40074:SF2">
    <property type="entry name" value="O-ACETYLTRANSFERASE WECH"/>
    <property type="match status" value="1"/>
</dbReference>
<evidence type="ECO:0000259" key="8">
    <source>
        <dbReference type="Pfam" id="PF01757"/>
    </source>
</evidence>
<comment type="subcellular location">
    <subcellularLocation>
        <location evidence="1">Cell membrane</location>
        <topology evidence="1">Multi-pass membrane protein</topology>
    </subcellularLocation>
</comment>
<dbReference type="AlphaFoldDB" id="A0A2N7AT17"/>
<gene>
    <name evidence="9" type="ORF">CBP76_09015</name>
</gene>
<comment type="caution">
    <text evidence="9">The sequence shown here is derived from an EMBL/GenBank/DDBJ whole genome shotgun (WGS) entry which is preliminary data.</text>
</comment>
<keyword evidence="6 7" id="KW-0472">Membrane</keyword>
<evidence type="ECO:0000256" key="7">
    <source>
        <dbReference type="SAM" id="Phobius"/>
    </source>
</evidence>
<protein>
    <recommendedName>
        <fullName evidence="8">Acyltransferase 3 domain-containing protein</fullName>
    </recommendedName>
</protein>
<dbReference type="RefSeq" id="WP_102196571.1">
    <property type="nucleotide sequence ID" value="NZ_NIPR01000034.1"/>
</dbReference>
<feature type="transmembrane region" description="Helical" evidence="7">
    <location>
        <begin position="117"/>
        <end position="136"/>
    </location>
</feature>
<organism evidence="9 10">
    <name type="scientific">Companilactobacillus nuruki</name>
    <dbReference type="NCBI Taxonomy" id="1993540"/>
    <lineage>
        <taxon>Bacteria</taxon>
        <taxon>Bacillati</taxon>
        <taxon>Bacillota</taxon>
        <taxon>Bacilli</taxon>
        <taxon>Lactobacillales</taxon>
        <taxon>Lactobacillaceae</taxon>
        <taxon>Companilactobacillus</taxon>
    </lineage>
</organism>
<evidence type="ECO:0000256" key="6">
    <source>
        <dbReference type="ARBA" id="ARBA00023136"/>
    </source>
</evidence>
<feature type="transmembrane region" description="Helical" evidence="7">
    <location>
        <begin position="240"/>
        <end position="264"/>
    </location>
</feature>
<dbReference type="InterPro" id="IPR002656">
    <property type="entry name" value="Acyl_transf_3_dom"/>
</dbReference>
<name>A0A2N7AT17_9LACO</name>
<evidence type="ECO:0000256" key="1">
    <source>
        <dbReference type="ARBA" id="ARBA00004651"/>
    </source>
</evidence>
<evidence type="ECO:0000313" key="10">
    <source>
        <dbReference type="Proteomes" id="UP000235649"/>
    </source>
</evidence>
<evidence type="ECO:0000256" key="4">
    <source>
        <dbReference type="ARBA" id="ARBA00022692"/>
    </source>
</evidence>
<feature type="domain" description="Acyltransferase 3" evidence="8">
    <location>
        <begin position="7"/>
        <end position="327"/>
    </location>
</feature>
<keyword evidence="10" id="KW-1185">Reference proteome</keyword>
<dbReference type="EMBL" id="NIPR01000034">
    <property type="protein sequence ID" value="PMD68831.1"/>
    <property type="molecule type" value="Genomic_DNA"/>
</dbReference>
<accession>A0A2N7AT17</accession>
<reference evidence="9 10" key="1">
    <citation type="submission" date="2017-05" db="EMBL/GenBank/DDBJ databases">
        <title>Lactobacillus nurukis nov., sp. nov., isolated from nuruk.</title>
        <authorList>
            <person name="Kim S.-J."/>
        </authorList>
    </citation>
    <scope>NUCLEOTIDE SEQUENCE [LARGE SCALE GENOMIC DNA]</scope>
    <source>
        <strain evidence="9 10">SYF10-1a</strain>
    </source>
</reference>
<feature type="transmembrane region" description="Helical" evidence="7">
    <location>
        <begin position="313"/>
        <end position="339"/>
    </location>
</feature>
<evidence type="ECO:0000256" key="2">
    <source>
        <dbReference type="ARBA" id="ARBA00007400"/>
    </source>
</evidence>
<feature type="transmembrane region" description="Helical" evidence="7">
    <location>
        <begin position="7"/>
        <end position="27"/>
    </location>
</feature>
<feature type="transmembrane region" description="Helical" evidence="7">
    <location>
        <begin position="47"/>
        <end position="67"/>
    </location>
</feature>
<keyword evidence="3" id="KW-1003">Cell membrane</keyword>
<dbReference type="PANTHER" id="PTHR40074">
    <property type="entry name" value="O-ACETYLTRANSFERASE WECH"/>
    <property type="match status" value="1"/>
</dbReference>
<proteinExistence type="inferred from homology"/>
<feature type="transmembrane region" description="Helical" evidence="7">
    <location>
        <begin position="79"/>
        <end position="97"/>
    </location>
</feature>
<feature type="transmembrane region" description="Helical" evidence="7">
    <location>
        <begin position="148"/>
        <end position="166"/>
    </location>
</feature>
<dbReference type="GO" id="GO:0005886">
    <property type="term" value="C:plasma membrane"/>
    <property type="evidence" value="ECO:0007669"/>
    <property type="project" value="UniProtKB-SubCell"/>
</dbReference>
<dbReference type="OrthoDB" id="9816377at2"/>
<feature type="transmembrane region" description="Helical" evidence="7">
    <location>
        <begin position="206"/>
        <end position="228"/>
    </location>
</feature>
<dbReference type="GO" id="GO:0009246">
    <property type="term" value="P:enterobacterial common antigen biosynthetic process"/>
    <property type="evidence" value="ECO:0007669"/>
    <property type="project" value="TreeGrafter"/>
</dbReference>
<dbReference type="Pfam" id="PF01757">
    <property type="entry name" value="Acyl_transf_3"/>
    <property type="match status" value="1"/>
</dbReference>
<evidence type="ECO:0000256" key="5">
    <source>
        <dbReference type="ARBA" id="ARBA00022989"/>
    </source>
</evidence>